<dbReference type="InterPro" id="IPR043502">
    <property type="entry name" value="DNA/RNA_pol_sf"/>
</dbReference>
<comment type="similarity">
    <text evidence="1">Belongs to the DNA polymerase type-Y family.</text>
</comment>
<dbReference type="GO" id="GO:0005829">
    <property type="term" value="C:cytosol"/>
    <property type="evidence" value="ECO:0007669"/>
    <property type="project" value="TreeGrafter"/>
</dbReference>
<dbReference type="GO" id="GO:0006281">
    <property type="term" value="P:DNA repair"/>
    <property type="evidence" value="ECO:0007669"/>
    <property type="project" value="InterPro"/>
</dbReference>
<dbReference type="InterPro" id="IPR050116">
    <property type="entry name" value="DNA_polymerase-Y"/>
</dbReference>
<evidence type="ECO:0000256" key="1">
    <source>
        <dbReference type="ARBA" id="ARBA00010945"/>
    </source>
</evidence>
<evidence type="ECO:0000259" key="2">
    <source>
        <dbReference type="PROSITE" id="PS50173"/>
    </source>
</evidence>
<dbReference type="SUPFAM" id="SSF56672">
    <property type="entry name" value="DNA/RNA polymerases"/>
    <property type="match status" value="1"/>
</dbReference>
<dbReference type="Gene3D" id="3.30.70.270">
    <property type="match status" value="1"/>
</dbReference>
<dbReference type="EMBL" id="CABPSR010000026">
    <property type="protein sequence ID" value="VVE85411.1"/>
    <property type="molecule type" value="Genomic_DNA"/>
</dbReference>
<sequence length="134" mass="14859">MYSIDECFLDRTGVERDLQAYGQSIRKQVLQWLGLPTCVGIAPTKTLAKLANHTAKKNIERDWAGVCNLSQLDTHVQAALMARIDVGEVWGVGRRLAKALGAMGVHSALDLRRAPAQGLCVRLPLWKWSRHAQT</sequence>
<organism evidence="3 4">
    <name type="scientific">Pandoraea sputorum</name>
    <dbReference type="NCBI Taxonomy" id="93222"/>
    <lineage>
        <taxon>Bacteria</taxon>
        <taxon>Pseudomonadati</taxon>
        <taxon>Pseudomonadota</taxon>
        <taxon>Betaproteobacteria</taxon>
        <taxon>Burkholderiales</taxon>
        <taxon>Burkholderiaceae</taxon>
        <taxon>Pandoraea</taxon>
    </lineage>
</organism>
<dbReference type="InterPro" id="IPR043128">
    <property type="entry name" value="Rev_trsase/Diguanyl_cyclase"/>
</dbReference>
<dbReference type="PROSITE" id="PS50173">
    <property type="entry name" value="UMUC"/>
    <property type="match status" value="1"/>
</dbReference>
<dbReference type="Gene3D" id="1.10.150.20">
    <property type="entry name" value="5' to 3' exonuclease, C-terminal subdomain"/>
    <property type="match status" value="1"/>
</dbReference>
<dbReference type="GO" id="GO:0042276">
    <property type="term" value="P:error-prone translesion synthesis"/>
    <property type="evidence" value="ECO:0007669"/>
    <property type="project" value="TreeGrafter"/>
</dbReference>
<dbReference type="PANTHER" id="PTHR11076">
    <property type="entry name" value="DNA REPAIR POLYMERASE UMUC / TRANSFERASE FAMILY MEMBER"/>
    <property type="match status" value="1"/>
</dbReference>
<reference evidence="3 4" key="1">
    <citation type="submission" date="2019-08" db="EMBL/GenBank/DDBJ databases">
        <authorList>
            <person name="Peeters C."/>
        </authorList>
    </citation>
    <scope>NUCLEOTIDE SEQUENCE [LARGE SCALE GENOMIC DNA]</scope>
    <source>
        <strain evidence="3 4">LMG 31121</strain>
    </source>
</reference>
<dbReference type="PANTHER" id="PTHR11076:SF34">
    <property type="entry name" value="PROTEIN UMUC"/>
    <property type="match status" value="1"/>
</dbReference>
<dbReference type="AlphaFoldDB" id="A0A5E5BGU3"/>
<dbReference type="InterPro" id="IPR001126">
    <property type="entry name" value="UmuC"/>
</dbReference>
<evidence type="ECO:0000313" key="4">
    <source>
        <dbReference type="Proteomes" id="UP000335538"/>
    </source>
</evidence>
<dbReference type="Proteomes" id="UP000335538">
    <property type="component" value="Unassembled WGS sequence"/>
</dbReference>
<protein>
    <submittedName>
        <fullName evidence="3">DNA polymerase IV</fullName>
    </submittedName>
</protein>
<dbReference type="GO" id="GO:0009432">
    <property type="term" value="P:SOS response"/>
    <property type="evidence" value="ECO:0007669"/>
    <property type="project" value="TreeGrafter"/>
</dbReference>
<dbReference type="Pfam" id="PF00817">
    <property type="entry name" value="IMS"/>
    <property type="match status" value="1"/>
</dbReference>
<name>A0A5E5BGU3_9BURK</name>
<proteinExistence type="inferred from homology"/>
<accession>A0A5E5BGU3</accession>
<feature type="domain" description="UmuC" evidence="2">
    <location>
        <begin position="1"/>
        <end position="93"/>
    </location>
</feature>
<dbReference type="GO" id="GO:0003887">
    <property type="term" value="F:DNA-directed DNA polymerase activity"/>
    <property type="evidence" value="ECO:0007669"/>
    <property type="project" value="TreeGrafter"/>
</dbReference>
<evidence type="ECO:0000313" key="3">
    <source>
        <dbReference type="EMBL" id="VVE85411.1"/>
    </source>
</evidence>
<gene>
    <name evidence="3" type="ORF">PSP31121_05229</name>
</gene>